<sequence>MGILINHSVENTVALVVGDTPLAQSRYERLKSLGASPLLVSVADFEIKSILELGRQEVDNIVDSVYVATGEKDLNLARDIAAYCKKHRVPVNVADHPELCSFTLLSTYSEGDFQLGITTGGKGCRLANRIKRHVTKSLPPNVGEICKRVGELRYQIQAEDKVDISVGQHDDDADQAADFNKLVLESQAESIEEKKKQRIRWLSQIVEYYPFSKLATLDPSELSREYGRTQSVTDTEEESVRRGRISLVGSGPGSEDLLTKAALKEINTADIILADKLVPSQVLELIPRRTPVHIAKKFPGNAERAQEELLELGLEALEQGKHVVRLKQGDPYIFGRGAEEFIFFRDHGFTPTVIAGITSALAAPLYACISATHRNVADQLLVCTGTGRGGTLPDLPEWVASRTTVFLMSLHRIEQVVEALIKEKHWNENVPCAVVERASCPDQRIIRTRLKHVAEAIKANGSRPPGLLVTGFACDVITPYPQTDSEQKWLVSEGI</sequence>
<keyword evidence="15" id="KW-1185">Reference proteome</keyword>
<evidence type="ECO:0000256" key="8">
    <source>
        <dbReference type="ARBA" id="ARBA00023167"/>
    </source>
</evidence>
<reference evidence="14 15" key="1">
    <citation type="submission" date="2016-02" db="EMBL/GenBank/DDBJ databases">
        <title>Complete genome sequence and transcriptome regulation of the pentose utilising yeast Sugiyamaella lignohabitans.</title>
        <authorList>
            <person name="Bellasio M."/>
            <person name="Peymann A."/>
            <person name="Valli M."/>
            <person name="Sipitzky M."/>
            <person name="Graf A."/>
            <person name="Sauer M."/>
            <person name="Marx H."/>
            <person name="Mattanovich D."/>
        </authorList>
    </citation>
    <scope>NUCLEOTIDE SEQUENCE [LARGE SCALE GENOMIC DNA]</scope>
    <source>
        <strain evidence="14 15">CBS 10342</strain>
    </source>
</reference>
<dbReference type="SUPFAM" id="SSF53790">
    <property type="entry name" value="Tetrapyrrole methylase"/>
    <property type="match status" value="1"/>
</dbReference>
<dbReference type="Pfam" id="PF13241">
    <property type="entry name" value="NAD_binding_7"/>
    <property type="match status" value="1"/>
</dbReference>
<dbReference type="OrthoDB" id="508204at2759"/>
<dbReference type="Gene3D" id="3.30.950.10">
    <property type="entry name" value="Methyltransferase, Cobalt-precorrin-4 Transmethylase, Domain 2"/>
    <property type="match status" value="1"/>
</dbReference>
<dbReference type="FunFam" id="3.30.950.10:FF:000005">
    <property type="entry name" value="Uroporphyrin-III c-methyltransferase, putative"/>
    <property type="match status" value="1"/>
</dbReference>
<evidence type="ECO:0000256" key="5">
    <source>
        <dbReference type="ARBA" id="ARBA00022691"/>
    </source>
</evidence>
<dbReference type="InterPro" id="IPR000878">
    <property type="entry name" value="4pyrrol_Mease"/>
</dbReference>
<dbReference type="SUPFAM" id="SSF75615">
    <property type="entry name" value="Siroheme synthase middle domains-like"/>
    <property type="match status" value="1"/>
</dbReference>
<dbReference type="GO" id="GO:0004851">
    <property type="term" value="F:uroporphyrin-III C-methyltransferase activity"/>
    <property type="evidence" value="ECO:0007669"/>
    <property type="project" value="UniProtKB-EC"/>
</dbReference>
<evidence type="ECO:0000313" key="14">
    <source>
        <dbReference type="EMBL" id="ANB15818.1"/>
    </source>
</evidence>
<dbReference type="GO" id="GO:0016491">
    <property type="term" value="F:oxidoreductase activity"/>
    <property type="evidence" value="ECO:0007669"/>
    <property type="project" value="UniProtKB-KW"/>
</dbReference>
<comment type="catalytic activity">
    <reaction evidence="10">
        <text>uroporphyrinogen III + 2 S-adenosyl-L-methionine = precorrin-2 + 2 S-adenosyl-L-homocysteine + H(+)</text>
        <dbReference type="Rhea" id="RHEA:32459"/>
        <dbReference type="ChEBI" id="CHEBI:15378"/>
        <dbReference type="ChEBI" id="CHEBI:57308"/>
        <dbReference type="ChEBI" id="CHEBI:57856"/>
        <dbReference type="ChEBI" id="CHEBI:58827"/>
        <dbReference type="ChEBI" id="CHEBI:59789"/>
        <dbReference type="EC" id="2.1.1.107"/>
    </reaction>
</comment>
<dbReference type="Proteomes" id="UP000189580">
    <property type="component" value="Chromosome b"/>
</dbReference>
<protein>
    <submittedName>
        <fullName evidence="14">Uroporphyrinogen-III C-methyltransferase</fullName>
    </submittedName>
</protein>
<keyword evidence="4 14" id="KW-0808">Transferase</keyword>
<dbReference type="KEGG" id="slb:AWJ20_3462"/>
<evidence type="ECO:0000256" key="2">
    <source>
        <dbReference type="ARBA" id="ARBA00022603"/>
    </source>
</evidence>
<dbReference type="InterPro" id="IPR050161">
    <property type="entry name" value="Siro_Cobalamin_biosynth"/>
</dbReference>
<proteinExistence type="inferred from homology"/>
<dbReference type="GO" id="GO:0032259">
    <property type="term" value="P:methylation"/>
    <property type="evidence" value="ECO:0007669"/>
    <property type="project" value="UniProtKB-KW"/>
</dbReference>
<dbReference type="GO" id="GO:0000103">
    <property type="term" value="P:sulfate assimilation"/>
    <property type="evidence" value="ECO:0007669"/>
    <property type="project" value="InterPro"/>
</dbReference>
<keyword evidence="2 14" id="KW-0489">Methyltransferase</keyword>
<evidence type="ECO:0000259" key="12">
    <source>
        <dbReference type="Pfam" id="PF00590"/>
    </source>
</evidence>
<feature type="domain" description="Tetrapyrrole methylase" evidence="12">
    <location>
        <begin position="245"/>
        <end position="453"/>
    </location>
</feature>
<gene>
    <name evidence="14" type="primary">MET1</name>
    <name evidence="14" type="ORF">AWJ20_3462</name>
</gene>
<evidence type="ECO:0000256" key="11">
    <source>
        <dbReference type="ARBA" id="ARBA00055636"/>
    </source>
</evidence>
<comment type="function">
    <text evidence="11">Siroheme synthase involved in methionine biosynthesis.</text>
</comment>
<dbReference type="EMBL" id="CP014503">
    <property type="protein sequence ID" value="ANB15818.1"/>
    <property type="molecule type" value="Genomic_DNA"/>
</dbReference>
<keyword evidence="5" id="KW-0949">S-adenosyl-L-methionine</keyword>
<evidence type="ECO:0000256" key="4">
    <source>
        <dbReference type="ARBA" id="ARBA00022679"/>
    </source>
</evidence>
<dbReference type="Pfam" id="PF00590">
    <property type="entry name" value="TP_methylase"/>
    <property type="match status" value="1"/>
</dbReference>
<evidence type="ECO:0000256" key="6">
    <source>
        <dbReference type="ARBA" id="ARBA00023002"/>
    </source>
</evidence>
<dbReference type="InterPro" id="IPR028281">
    <property type="entry name" value="Sirohaem_synthase_central"/>
</dbReference>
<dbReference type="Gene3D" id="3.40.50.720">
    <property type="entry name" value="NAD(P)-binding Rossmann-like Domain"/>
    <property type="match status" value="1"/>
</dbReference>
<evidence type="ECO:0000256" key="9">
    <source>
        <dbReference type="ARBA" id="ARBA00023244"/>
    </source>
</evidence>
<dbReference type="GO" id="GO:0009086">
    <property type="term" value="P:methionine biosynthetic process"/>
    <property type="evidence" value="ECO:0007669"/>
    <property type="project" value="UniProtKB-KW"/>
</dbReference>
<evidence type="ECO:0000256" key="3">
    <source>
        <dbReference type="ARBA" id="ARBA00022605"/>
    </source>
</evidence>
<accession>A0A167FX84</accession>
<evidence type="ECO:0000256" key="10">
    <source>
        <dbReference type="ARBA" id="ARBA00052360"/>
    </source>
</evidence>
<feature type="domain" description="Siroheme synthase central" evidence="13">
    <location>
        <begin position="111"/>
        <end position="136"/>
    </location>
</feature>
<organism evidence="14 15">
    <name type="scientific">Sugiyamaella lignohabitans</name>
    <dbReference type="NCBI Taxonomy" id="796027"/>
    <lineage>
        <taxon>Eukaryota</taxon>
        <taxon>Fungi</taxon>
        <taxon>Dikarya</taxon>
        <taxon>Ascomycota</taxon>
        <taxon>Saccharomycotina</taxon>
        <taxon>Dipodascomycetes</taxon>
        <taxon>Dipodascales</taxon>
        <taxon>Trichomonascaceae</taxon>
        <taxon>Sugiyamaella</taxon>
    </lineage>
</organism>
<dbReference type="InterPro" id="IPR006366">
    <property type="entry name" value="CobA/CysG_C"/>
</dbReference>
<evidence type="ECO:0000313" key="15">
    <source>
        <dbReference type="Proteomes" id="UP000189580"/>
    </source>
</evidence>
<name>A0A167FX84_9ASCO</name>
<dbReference type="AlphaFoldDB" id="A0A167FX84"/>
<dbReference type="GeneID" id="30035487"/>
<keyword evidence="8" id="KW-0486">Methionine biosynthesis</keyword>
<evidence type="ECO:0000256" key="1">
    <source>
        <dbReference type="ARBA" id="ARBA00005879"/>
    </source>
</evidence>
<dbReference type="InterPro" id="IPR014777">
    <property type="entry name" value="4pyrrole_Mease_sub1"/>
</dbReference>
<dbReference type="PANTHER" id="PTHR45790">
    <property type="entry name" value="SIROHEME SYNTHASE-RELATED"/>
    <property type="match status" value="1"/>
</dbReference>
<dbReference type="Pfam" id="PF14824">
    <property type="entry name" value="Sirohm_synth_M"/>
    <property type="match status" value="1"/>
</dbReference>
<dbReference type="PIRSF" id="PIRSF036555">
    <property type="entry name" value="SUMT_yeast"/>
    <property type="match status" value="1"/>
</dbReference>
<keyword evidence="9" id="KW-0627">Porphyrin biosynthesis</keyword>
<dbReference type="PANTHER" id="PTHR45790:SF6">
    <property type="entry name" value="UROPORPHYRINOGEN-III C-METHYLTRANSFERASE"/>
    <property type="match status" value="1"/>
</dbReference>
<dbReference type="InterPro" id="IPR012066">
    <property type="entry name" value="Met1_fungi"/>
</dbReference>
<dbReference type="Gene3D" id="3.40.1010.10">
    <property type="entry name" value="Cobalt-precorrin-4 Transmethylase, Domain 1"/>
    <property type="match status" value="1"/>
</dbReference>
<dbReference type="CDD" id="cd11642">
    <property type="entry name" value="SUMT"/>
    <property type="match status" value="1"/>
</dbReference>
<dbReference type="FunFam" id="3.40.1010.10:FF:000006">
    <property type="entry name" value="Siroheme synthase, putative"/>
    <property type="match status" value="1"/>
</dbReference>
<evidence type="ECO:0000256" key="7">
    <source>
        <dbReference type="ARBA" id="ARBA00023027"/>
    </source>
</evidence>
<dbReference type="NCBIfam" id="TIGR01469">
    <property type="entry name" value="cobA_cysG_Cterm"/>
    <property type="match status" value="1"/>
</dbReference>
<comment type="similarity">
    <text evidence="1">Belongs to the precorrin methyltransferase family.</text>
</comment>
<keyword evidence="6" id="KW-0560">Oxidoreductase</keyword>
<dbReference type="InterPro" id="IPR014776">
    <property type="entry name" value="4pyrrole_Mease_sub2"/>
</dbReference>
<dbReference type="GO" id="GO:0019354">
    <property type="term" value="P:siroheme biosynthetic process"/>
    <property type="evidence" value="ECO:0007669"/>
    <property type="project" value="EnsemblFungi"/>
</dbReference>
<dbReference type="InterPro" id="IPR035996">
    <property type="entry name" value="4pyrrol_Methylase_sf"/>
</dbReference>
<keyword evidence="3" id="KW-0028">Amino-acid biosynthesis</keyword>
<keyword evidence="7" id="KW-0520">NAD</keyword>
<evidence type="ECO:0000259" key="13">
    <source>
        <dbReference type="Pfam" id="PF14824"/>
    </source>
</evidence>
<dbReference type="RefSeq" id="XP_018738295.1">
    <property type="nucleotide sequence ID" value="XM_018880480.1"/>
</dbReference>